<dbReference type="PANTHER" id="PTHR35870">
    <property type="entry name" value="PROTEIN, PUTATIVE (AFU_ORTHOLOGUE AFUA_5G03330)-RELATED"/>
    <property type="match status" value="1"/>
</dbReference>
<organism evidence="3 4">
    <name type="scientific">Dothistroma septosporum (strain NZE10 / CBS 128990)</name>
    <name type="common">Red band needle blight fungus</name>
    <name type="synonym">Mycosphaerella pini</name>
    <dbReference type="NCBI Taxonomy" id="675120"/>
    <lineage>
        <taxon>Eukaryota</taxon>
        <taxon>Fungi</taxon>
        <taxon>Dikarya</taxon>
        <taxon>Ascomycota</taxon>
        <taxon>Pezizomycotina</taxon>
        <taxon>Dothideomycetes</taxon>
        <taxon>Dothideomycetidae</taxon>
        <taxon>Mycosphaerellales</taxon>
        <taxon>Mycosphaerellaceae</taxon>
        <taxon>Dothistroma</taxon>
    </lineage>
</organism>
<feature type="compositionally biased region" description="Polar residues" evidence="2">
    <location>
        <begin position="73"/>
        <end position="82"/>
    </location>
</feature>
<dbReference type="STRING" id="675120.M2YL16"/>
<gene>
    <name evidence="3" type="ORF">DOTSEDRAFT_38729</name>
</gene>
<dbReference type="Proteomes" id="UP000016933">
    <property type="component" value="Unassembled WGS sequence"/>
</dbReference>
<dbReference type="Pfam" id="PF14027">
    <property type="entry name" value="Questin_oxidase"/>
    <property type="match status" value="1"/>
</dbReference>
<keyword evidence="1" id="KW-0560">Oxidoreductase</keyword>
<sequence length="437" mass="50050">MASASTVQLQAVQNPVYYRDGISTEATKKVSELLQENHDKFHIFFNADGFHNHIAHQMLTMWALKASPDQLQREYTSNSSYQRPARKPDPTALRDLSNPQAFISHLGPEEHYNDFLEFFQAEIDKTRWQDVVNKYLFTGDERAETMLVRMYAGFLHPIIHLGFGIEFQQPAIVAEGLAQVACHDDWIGRLLLPAEKAAKDRKDEGSKSIAQLLDEIHDDSALEQAAQWPDGNKIRDGVLARAGDRMVYYASQIRVKPEELKEKTAEMTNAVAYYTGGAQRPDKAVKFDFYYMHCMNSSIFFASFLEQDWLSDANKVRLLEWKIRLDLAMYASRKNPEIRLQDIRDYVPKKPSDWDTVQDRVVSIADDGHASKLVRAIANGSSICKPYEDREGFRLKGNDWLNLAHMAIDSVELPGDHWIRSAGFDEAWENVPMRVNF</sequence>
<dbReference type="OMA" id="KFDFFYI"/>
<dbReference type="OrthoDB" id="10004862at2759"/>
<protein>
    <recommendedName>
        <fullName evidence="5">HypA-like protein</fullName>
    </recommendedName>
</protein>
<dbReference type="HOGENOM" id="CLU_019145_2_1_1"/>
<dbReference type="EMBL" id="KB446545">
    <property type="protein sequence ID" value="EME39560.1"/>
    <property type="molecule type" value="Genomic_DNA"/>
</dbReference>
<dbReference type="GO" id="GO:0016491">
    <property type="term" value="F:oxidoreductase activity"/>
    <property type="evidence" value="ECO:0007669"/>
    <property type="project" value="UniProtKB-KW"/>
</dbReference>
<evidence type="ECO:0000313" key="3">
    <source>
        <dbReference type="EMBL" id="EME39560.1"/>
    </source>
</evidence>
<keyword evidence="4" id="KW-1185">Reference proteome</keyword>
<feature type="region of interest" description="Disordered" evidence="2">
    <location>
        <begin position="73"/>
        <end position="95"/>
    </location>
</feature>
<reference evidence="4" key="1">
    <citation type="journal article" date="2012" name="PLoS Genet.">
        <title>The genomes of the fungal plant pathogens Cladosporium fulvum and Dothistroma septosporum reveal adaptation to different hosts and lifestyles but also signatures of common ancestry.</title>
        <authorList>
            <person name="de Wit P.J.G.M."/>
            <person name="van der Burgt A."/>
            <person name="Oekmen B."/>
            <person name="Stergiopoulos I."/>
            <person name="Abd-Elsalam K.A."/>
            <person name="Aerts A.L."/>
            <person name="Bahkali A.H."/>
            <person name="Beenen H.G."/>
            <person name="Chettri P."/>
            <person name="Cox M.P."/>
            <person name="Datema E."/>
            <person name="de Vries R.P."/>
            <person name="Dhillon B."/>
            <person name="Ganley A.R."/>
            <person name="Griffiths S.A."/>
            <person name="Guo Y."/>
            <person name="Hamelin R.C."/>
            <person name="Henrissat B."/>
            <person name="Kabir M.S."/>
            <person name="Jashni M.K."/>
            <person name="Kema G."/>
            <person name="Klaubauf S."/>
            <person name="Lapidus A."/>
            <person name="Levasseur A."/>
            <person name="Lindquist E."/>
            <person name="Mehrabi R."/>
            <person name="Ohm R.A."/>
            <person name="Owen T.J."/>
            <person name="Salamov A."/>
            <person name="Schwelm A."/>
            <person name="Schijlen E."/>
            <person name="Sun H."/>
            <person name="van den Burg H.A."/>
            <person name="van Ham R.C.H.J."/>
            <person name="Zhang S."/>
            <person name="Goodwin S.B."/>
            <person name="Grigoriev I.V."/>
            <person name="Collemare J."/>
            <person name="Bradshaw R.E."/>
        </authorList>
    </citation>
    <scope>NUCLEOTIDE SEQUENCE [LARGE SCALE GENOMIC DNA]</scope>
    <source>
        <strain evidence="4">NZE10 / CBS 128990</strain>
    </source>
</reference>
<evidence type="ECO:0000256" key="1">
    <source>
        <dbReference type="ARBA" id="ARBA00023002"/>
    </source>
</evidence>
<dbReference type="eggNOG" id="ENOG502QRNN">
    <property type="taxonomic scope" value="Eukaryota"/>
</dbReference>
<evidence type="ECO:0000313" key="4">
    <source>
        <dbReference type="Proteomes" id="UP000016933"/>
    </source>
</evidence>
<reference evidence="3 4" key="2">
    <citation type="journal article" date="2012" name="PLoS Pathog.">
        <title>Diverse lifestyles and strategies of plant pathogenesis encoded in the genomes of eighteen Dothideomycetes fungi.</title>
        <authorList>
            <person name="Ohm R.A."/>
            <person name="Feau N."/>
            <person name="Henrissat B."/>
            <person name="Schoch C.L."/>
            <person name="Horwitz B.A."/>
            <person name="Barry K.W."/>
            <person name="Condon B.J."/>
            <person name="Copeland A.C."/>
            <person name="Dhillon B."/>
            <person name="Glaser F."/>
            <person name="Hesse C.N."/>
            <person name="Kosti I."/>
            <person name="LaButti K."/>
            <person name="Lindquist E.A."/>
            <person name="Lucas S."/>
            <person name="Salamov A.A."/>
            <person name="Bradshaw R.E."/>
            <person name="Ciuffetti L."/>
            <person name="Hamelin R.C."/>
            <person name="Kema G.H.J."/>
            <person name="Lawrence C."/>
            <person name="Scott J.A."/>
            <person name="Spatafora J.W."/>
            <person name="Turgeon B.G."/>
            <person name="de Wit P.J.G.M."/>
            <person name="Zhong S."/>
            <person name="Goodwin S.B."/>
            <person name="Grigoriev I.V."/>
        </authorList>
    </citation>
    <scope>NUCLEOTIDE SEQUENCE [LARGE SCALE GENOMIC DNA]</scope>
    <source>
        <strain evidence="4">NZE10 / CBS 128990</strain>
    </source>
</reference>
<dbReference type="AlphaFoldDB" id="M2YL16"/>
<name>M2YL16_DOTSN</name>
<dbReference type="InterPro" id="IPR025337">
    <property type="entry name" value="Questin_oxidase-like"/>
</dbReference>
<proteinExistence type="predicted"/>
<dbReference type="PANTHER" id="PTHR35870:SF1">
    <property type="entry name" value="PROTEIN, PUTATIVE (AFU_ORTHOLOGUE AFUA_5G03330)-RELATED"/>
    <property type="match status" value="1"/>
</dbReference>
<evidence type="ECO:0000256" key="2">
    <source>
        <dbReference type="SAM" id="MobiDB-lite"/>
    </source>
</evidence>
<accession>M2YL16</accession>
<evidence type="ECO:0008006" key="5">
    <source>
        <dbReference type="Google" id="ProtNLM"/>
    </source>
</evidence>